<dbReference type="PANTHER" id="PTHR13410">
    <property type="entry name" value="PROTEIN PBDC1"/>
    <property type="match status" value="1"/>
</dbReference>
<protein>
    <recommendedName>
        <fullName evidence="1">Polysaccharide biosynthesis domain-containing protein</fullName>
    </recommendedName>
</protein>
<dbReference type="InterPro" id="IPR008476">
    <property type="entry name" value="PBDC1_metazoa/fungi"/>
</dbReference>
<dbReference type="AlphaFoldDB" id="A0AAW2HJM4"/>
<dbReference type="Gene3D" id="1.10.3560.10">
    <property type="entry name" value="yst0336 like domain"/>
    <property type="match status" value="1"/>
</dbReference>
<evidence type="ECO:0000313" key="2">
    <source>
        <dbReference type="EMBL" id="KAL0269972.1"/>
    </source>
</evidence>
<evidence type="ECO:0000259" key="1">
    <source>
        <dbReference type="Pfam" id="PF04669"/>
    </source>
</evidence>
<proteinExistence type="predicted"/>
<dbReference type="GO" id="GO:0005737">
    <property type="term" value="C:cytoplasm"/>
    <property type="evidence" value="ECO:0007669"/>
    <property type="project" value="TreeGrafter"/>
</dbReference>
<reference evidence="2" key="1">
    <citation type="journal article" date="2024" name="Gigascience">
        <title>Chromosome-level genome of the poultry shaft louse Menopon gallinae provides insight into the host-switching and adaptive evolution of parasitic lice.</title>
        <authorList>
            <person name="Xu Y."/>
            <person name="Ma L."/>
            <person name="Liu S."/>
            <person name="Liang Y."/>
            <person name="Liu Q."/>
            <person name="He Z."/>
            <person name="Tian L."/>
            <person name="Duan Y."/>
            <person name="Cai W."/>
            <person name="Li H."/>
            <person name="Song F."/>
        </authorList>
    </citation>
    <scope>NUCLEOTIDE SEQUENCE</scope>
    <source>
        <strain evidence="2">Cailab_2023a</strain>
    </source>
</reference>
<accession>A0AAW2HJM4</accession>
<dbReference type="InterPro" id="IPR021148">
    <property type="entry name" value="Polysacc_synth_dom"/>
</dbReference>
<name>A0AAW2HJM4_9NEOP</name>
<feature type="domain" description="Polysaccharide biosynthesis" evidence="1">
    <location>
        <begin position="29"/>
        <end position="152"/>
    </location>
</feature>
<dbReference type="PANTHER" id="PTHR13410:SF9">
    <property type="entry name" value="PROTEIN PBDC1"/>
    <property type="match status" value="1"/>
</dbReference>
<dbReference type="EMBL" id="JARGDH010000004">
    <property type="protein sequence ID" value="KAL0269972.1"/>
    <property type="molecule type" value="Genomic_DNA"/>
</dbReference>
<dbReference type="InterPro" id="IPR023139">
    <property type="entry name" value="PBDC1-like_dom_sf"/>
</dbReference>
<comment type="caution">
    <text evidence="2">The sequence shown here is derived from an EMBL/GenBank/DDBJ whole genome shotgun (WGS) entry which is preliminary data.</text>
</comment>
<gene>
    <name evidence="2" type="ORF">PYX00_007535</name>
</gene>
<sequence>MSEVGAEGLLRAANVLSRPAEEFGNDPTLELLWAEKAYQHAEVYFNLLCSVDPLLLRLTPADDEIYQLFRQEFPDMKVAVINEDEMKSPAGKEKWRIFCEKFKDKVEDYSFGTLLRIDCSEDYSPENSTLVTRIQFYAVESARNREGHNSGVRSKYRQKLQDT</sequence>
<organism evidence="2">
    <name type="scientific">Menopon gallinae</name>
    <name type="common">poultry shaft louse</name>
    <dbReference type="NCBI Taxonomy" id="328185"/>
    <lineage>
        <taxon>Eukaryota</taxon>
        <taxon>Metazoa</taxon>
        <taxon>Ecdysozoa</taxon>
        <taxon>Arthropoda</taxon>
        <taxon>Hexapoda</taxon>
        <taxon>Insecta</taxon>
        <taxon>Pterygota</taxon>
        <taxon>Neoptera</taxon>
        <taxon>Paraneoptera</taxon>
        <taxon>Psocodea</taxon>
        <taxon>Troctomorpha</taxon>
        <taxon>Phthiraptera</taxon>
        <taxon>Amblycera</taxon>
        <taxon>Menoponidae</taxon>
        <taxon>Menopon</taxon>
    </lineage>
</organism>
<dbReference type="Pfam" id="PF04669">
    <property type="entry name" value="PBDC1"/>
    <property type="match status" value="1"/>
</dbReference>